<accession>A0A1I1B760</accession>
<dbReference type="PANTHER" id="PTHR46825">
    <property type="entry name" value="D-ALANYL-D-ALANINE-CARBOXYPEPTIDASE/ENDOPEPTIDASE AMPH"/>
    <property type="match status" value="1"/>
</dbReference>
<proteinExistence type="predicted"/>
<name>A0A1I1B760_9BACT</name>
<keyword evidence="1" id="KW-0472">Membrane</keyword>
<evidence type="ECO:0000313" key="4">
    <source>
        <dbReference type="Proteomes" id="UP000198790"/>
    </source>
</evidence>
<sequence>MASITWPKVVSSMNKKIKILSAVLVFWIALFIAWEWWHSYPKVRNIPISEVTSESIGIDSILYQAMSTYLLPGISVAVVKNDEVIYLNAFGYKNLATKDSLMVESAIVVASVSKLFTALALANTLSDNGISPDDPVSSLELKGKFKSSSLSKLRFQDLLTHESGVRDKNFSEMIFSTSKSQVLQDWGAEFLQNSSTYHTDSVGYNYADSNYDLLGFLLSQYEDRDFHSLIQNGVLASSGMSDSDFVTAWPLEDNGITGYQKTFIWKRIEPKRINFPILPSPSSGLITTTKDMSIAITHLLRGQSGAFRRPLDWLTIDESKVPLGFQKTQIEGREWLGHYGGQAGYSSLLFYSKEAETGIFLFSNSRDKEDFRIEIARQIISYINP</sequence>
<dbReference type="STRING" id="237018.SAMN04489723_11131"/>
<feature type="domain" description="Beta-lactamase-related" evidence="2">
    <location>
        <begin position="60"/>
        <end position="379"/>
    </location>
</feature>
<dbReference type="AlphaFoldDB" id="A0A1I1B760"/>
<dbReference type="OrthoDB" id="1357763at2"/>
<gene>
    <name evidence="3" type="ORF">SAMN04489723_11131</name>
</gene>
<dbReference type="PANTHER" id="PTHR46825:SF9">
    <property type="entry name" value="BETA-LACTAMASE-RELATED DOMAIN-CONTAINING PROTEIN"/>
    <property type="match status" value="1"/>
</dbReference>
<organism evidence="3 4">
    <name type="scientific">Algoriphagus aquimarinus</name>
    <dbReference type="NCBI Taxonomy" id="237018"/>
    <lineage>
        <taxon>Bacteria</taxon>
        <taxon>Pseudomonadati</taxon>
        <taxon>Bacteroidota</taxon>
        <taxon>Cytophagia</taxon>
        <taxon>Cytophagales</taxon>
        <taxon>Cyclobacteriaceae</taxon>
        <taxon>Algoriphagus</taxon>
    </lineage>
</organism>
<dbReference type="EMBL" id="FOKK01000011">
    <property type="protein sequence ID" value="SFB45622.1"/>
    <property type="molecule type" value="Genomic_DNA"/>
</dbReference>
<keyword evidence="1" id="KW-0812">Transmembrane</keyword>
<evidence type="ECO:0000259" key="2">
    <source>
        <dbReference type="Pfam" id="PF00144"/>
    </source>
</evidence>
<dbReference type="InterPro" id="IPR050491">
    <property type="entry name" value="AmpC-like"/>
</dbReference>
<reference evidence="3 4" key="1">
    <citation type="submission" date="2016-10" db="EMBL/GenBank/DDBJ databases">
        <authorList>
            <person name="de Groot N.N."/>
        </authorList>
    </citation>
    <scope>NUCLEOTIDE SEQUENCE [LARGE SCALE GENOMIC DNA]</scope>
    <source>
        <strain evidence="3 4">DSM 23399</strain>
    </source>
</reference>
<dbReference type="InterPro" id="IPR001466">
    <property type="entry name" value="Beta-lactam-related"/>
</dbReference>
<evidence type="ECO:0000256" key="1">
    <source>
        <dbReference type="SAM" id="Phobius"/>
    </source>
</evidence>
<protein>
    <submittedName>
        <fullName evidence="3">CubicO group peptidase, beta-lactamase class C family</fullName>
    </submittedName>
</protein>
<keyword evidence="4" id="KW-1185">Reference proteome</keyword>
<dbReference type="InterPro" id="IPR012338">
    <property type="entry name" value="Beta-lactam/transpept-like"/>
</dbReference>
<dbReference type="SUPFAM" id="SSF56601">
    <property type="entry name" value="beta-lactamase/transpeptidase-like"/>
    <property type="match status" value="1"/>
</dbReference>
<feature type="transmembrane region" description="Helical" evidence="1">
    <location>
        <begin position="20"/>
        <end position="37"/>
    </location>
</feature>
<evidence type="ECO:0000313" key="3">
    <source>
        <dbReference type="EMBL" id="SFB45622.1"/>
    </source>
</evidence>
<dbReference type="Gene3D" id="3.40.710.10">
    <property type="entry name" value="DD-peptidase/beta-lactamase superfamily"/>
    <property type="match status" value="1"/>
</dbReference>
<keyword evidence="1" id="KW-1133">Transmembrane helix</keyword>
<dbReference type="Pfam" id="PF00144">
    <property type="entry name" value="Beta-lactamase"/>
    <property type="match status" value="1"/>
</dbReference>
<dbReference type="Proteomes" id="UP000198790">
    <property type="component" value="Unassembled WGS sequence"/>
</dbReference>